<protein>
    <submittedName>
        <fullName evidence="1">Uncharacterized protein</fullName>
    </submittedName>
</protein>
<sequence length="175" mass="17869">MLRAYRQSTKGNVVSQRRRTAVPTAMIAALTATLTAAATMSLSACEFDVAPGSISPGSIPVPFSVAPVPSASVGQPAYVCTAIYKILTDGAVRLAGHISSDGSATGGDQDELRDTFAAMAADIEKAGATSTDPAQREKIMALATSLDQGAKAADPQAYLSGEFPTIGQELDGTCT</sequence>
<comment type="caution">
    <text evidence="1">The sequence shown here is derived from an EMBL/GenBank/DDBJ whole genome shotgun (WGS) entry which is preliminary data.</text>
</comment>
<dbReference type="EMBL" id="QLMJ01000018">
    <property type="protein sequence ID" value="RAK29240.1"/>
    <property type="molecule type" value="Genomic_DNA"/>
</dbReference>
<evidence type="ECO:0000313" key="1">
    <source>
        <dbReference type="EMBL" id="RAK29240.1"/>
    </source>
</evidence>
<dbReference type="AlphaFoldDB" id="A0A327Z420"/>
<name>A0A327Z420_9ACTN</name>
<reference evidence="1 2" key="1">
    <citation type="submission" date="2018-06" db="EMBL/GenBank/DDBJ databases">
        <title>Genomic Encyclopedia of Type Strains, Phase III (KMG-III): the genomes of soil and plant-associated and newly described type strains.</title>
        <authorList>
            <person name="Whitman W."/>
        </authorList>
    </citation>
    <scope>NUCLEOTIDE SEQUENCE [LARGE SCALE GENOMIC DNA]</scope>
    <source>
        <strain evidence="1 2">CGMCC 4.7090</strain>
    </source>
</reference>
<keyword evidence="2" id="KW-1185">Reference proteome</keyword>
<proteinExistence type="predicted"/>
<dbReference type="OrthoDB" id="3297639at2"/>
<accession>A0A327Z420</accession>
<dbReference type="Proteomes" id="UP000249341">
    <property type="component" value="Unassembled WGS sequence"/>
</dbReference>
<evidence type="ECO:0000313" key="2">
    <source>
        <dbReference type="Proteomes" id="UP000249341"/>
    </source>
</evidence>
<gene>
    <name evidence="1" type="ORF">B0I29_11832</name>
</gene>
<organism evidence="1 2">
    <name type="scientific">Actinoplanes lutulentus</name>
    <dbReference type="NCBI Taxonomy" id="1287878"/>
    <lineage>
        <taxon>Bacteria</taxon>
        <taxon>Bacillati</taxon>
        <taxon>Actinomycetota</taxon>
        <taxon>Actinomycetes</taxon>
        <taxon>Micromonosporales</taxon>
        <taxon>Micromonosporaceae</taxon>
        <taxon>Actinoplanes</taxon>
    </lineage>
</organism>